<reference evidence="5" key="1">
    <citation type="submission" date="2023-02" db="EMBL/GenBank/DDBJ databases">
        <title>Genome of Flavobacteriaceae gen. nov. sp. strain F89.</title>
        <authorList>
            <person name="Wang Y."/>
        </authorList>
    </citation>
    <scope>NUCLEOTIDE SEQUENCE</scope>
    <source>
        <strain evidence="5">F89</strain>
    </source>
</reference>
<dbReference type="PANTHER" id="PTHR46796">
    <property type="entry name" value="HTH-TYPE TRANSCRIPTIONAL ACTIVATOR RHAS-RELATED"/>
    <property type="match status" value="1"/>
</dbReference>
<dbReference type="GO" id="GO:0003700">
    <property type="term" value="F:DNA-binding transcription factor activity"/>
    <property type="evidence" value="ECO:0007669"/>
    <property type="project" value="InterPro"/>
</dbReference>
<keyword evidence="3" id="KW-0804">Transcription</keyword>
<protein>
    <submittedName>
        <fullName evidence="5">Helix-turn-helix domain-containing protein</fullName>
    </submittedName>
</protein>
<evidence type="ECO:0000313" key="5">
    <source>
        <dbReference type="EMBL" id="MCG2461586.1"/>
    </source>
</evidence>
<dbReference type="AlphaFoldDB" id="A0AAE3EXV6"/>
<gene>
    <name evidence="5" type="ORF">K8352_12570</name>
</gene>
<evidence type="ECO:0000313" key="6">
    <source>
        <dbReference type="Proteomes" id="UP001200642"/>
    </source>
</evidence>
<dbReference type="EMBL" id="JAIRBC010000017">
    <property type="protein sequence ID" value="MCG2461586.1"/>
    <property type="molecule type" value="Genomic_DNA"/>
</dbReference>
<name>A0AAE3EXV6_9FLAO</name>
<dbReference type="Proteomes" id="UP001200642">
    <property type="component" value="Unassembled WGS sequence"/>
</dbReference>
<accession>A0AAE3EXV6</accession>
<dbReference type="PROSITE" id="PS01124">
    <property type="entry name" value="HTH_ARAC_FAMILY_2"/>
    <property type="match status" value="1"/>
</dbReference>
<dbReference type="GO" id="GO:0043565">
    <property type="term" value="F:sequence-specific DNA binding"/>
    <property type="evidence" value="ECO:0007669"/>
    <property type="project" value="InterPro"/>
</dbReference>
<evidence type="ECO:0000259" key="4">
    <source>
        <dbReference type="PROSITE" id="PS01124"/>
    </source>
</evidence>
<keyword evidence="6" id="KW-1185">Reference proteome</keyword>
<dbReference type="PANTHER" id="PTHR46796:SF13">
    <property type="entry name" value="HTH-TYPE TRANSCRIPTIONAL ACTIVATOR RHAS"/>
    <property type="match status" value="1"/>
</dbReference>
<evidence type="ECO:0000256" key="3">
    <source>
        <dbReference type="ARBA" id="ARBA00023163"/>
    </source>
</evidence>
<keyword evidence="2" id="KW-0238">DNA-binding</keyword>
<dbReference type="SMART" id="SM00342">
    <property type="entry name" value="HTH_ARAC"/>
    <property type="match status" value="1"/>
</dbReference>
<dbReference type="InterPro" id="IPR050204">
    <property type="entry name" value="AraC_XylS_family_regulators"/>
</dbReference>
<evidence type="ECO:0000256" key="1">
    <source>
        <dbReference type="ARBA" id="ARBA00023015"/>
    </source>
</evidence>
<dbReference type="RefSeq" id="WP_317902727.1">
    <property type="nucleotide sequence ID" value="NZ_JAIRBC010000017.1"/>
</dbReference>
<proteinExistence type="predicted"/>
<dbReference type="InterPro" id="IPR009057">
    <property type="entry name" value="Homeodomain-like_sf"/>
</dbReference>
<organism evidence="5 6">
    <name type="scientific">Cerina litoralis</name>
    <dbReference type="NCBI Taxonomy" id="2874477"/>
    <lineage>
        <taxon>Bacteria</taxon>
        <taxon>Pseudomonadati</taxon>
        <taxon>Bacteroidota</taxon>
        <taxon>Flavobacteriia</taxon>
        <taxon>Flavobacteriales</taxon>
        <taxon>Flavobacteriaceae</taxon>
        <taxon>Cerina</taxon>
    </lineage>
</organism>
<comment type="caution">
    <text evidence="5">The sequence shown here is derived from an EMBL/GenBank/DDBJ whole genome shotgun (WGS) entry which is preliminary data.</text>
</comment>
<dbReference type="Gene3D" id="1.10.10.60">
    <property type="entry name" value="Homeodomain-like"/>
    <property type="match status" value="1"/>
</dbReference>
<evidence type="ECO:0000256" key="2">
    <source>
        <dbReference type="ARBA" id="ARBA00023125"/>
    </source>
</evidence>
<dbReference type="SUPFAM" id="SSF46689">
    <property type="entry name" value="Homeodomain-like"/>
    <property type="match status" value="1"/>
</dbReference>
<dbReference type="Pfam" id="PF12833">
    <property type="entry name" value="HTH_18"/>
    <property type="match status" value="1"/>
</dbReference>
<keyword evidence="1" id="KW-0805">Transcription regulation</keyword>
<feature type="domain" description="HTH araC/xylS-type" evidence="4">
    <location>
        <begin position="158"/>
        <end position="263"/>
    </location>
</feature>
<sequence length="279" mass="31565">MKNFAKKLDFDIPRELQPYVVGVILGESDSIVNASYPVHPTGFPLLINSFMDLPLLRIDGQLHCPQSRLNVAGQVFNANIELEFNGKLGQIGLVLYPTAPYYLFHKKGDYLLNKIISIDEVTPLNTDDLLGNLSHCSSLKDRADLLMGILCGLNNNRLSPISWLDASLSEIFSRHGIVSQTELLDKIRLGSRHFRRKFKEIIGVSPKYYCKVIQLNTIFELLKIRESEKLHHLALDCGYYDQSHFINDFNRLIGESPEKFLNGEHAFVKTYLGQGMGLA</sequence>
<dbReference type="InterPro" id="IPR018060">
    <property type="entry name" value="HTH_AraC"/>
</dbReference>